<evidence type="ECO:0000256" key="3">
    <source>
        <dbReference type="ARBA" id="ARBA00022737"/>
    </source>
</evidence>
<dbReference type="EMBL" id="OBEK01000003">
    <property type="protein sequence ID" value="SNZ14079.1"/>
    <property type="molecule type" value="Genomic_DNA"/>
</dbReference>
<keyword evidence="7" id="KW-1185">Reference proteome</keyword>
<comment type="subcellular location">
    <subcellularLocation>
        <location evidence="1">Cytoplasm</location>
    </subcellularLocation>
</comment>
<accession>A0A285NXC1</accession>
<reference evidence="7" key="1">
    <citation type="submission" date="2017-09" db="EMBL/GenBank/DDBJ databases">
        <authorList>
            <person name="Varghese N."/>
            <person name="Submissions S."/>
        </authorList>
    </citation>
    <scope>NUCLEOTIDE SEQUENCE [LARGE SCALE GENOMIC DNA]</scope>
    <source>
        <strain evidence="7">CGMCC 1.8913</strain>
    </source>
</reference>
<dbReference type="SUPFAM" id="SSF48452">
    <property type="entry name" value="TPR-like"/>
    <property type="match status" value="1"/>
</dbReference>
<dbReference type="InterPro" id="IPR051476">
    <property type="entry name" value="Bac_ResReg_Asp_Phosphatase"/>
</dbReference>
<dbReference type="InterPro" id="IPR011990">
    <property type="entry name" value="TPR-like_helical_dom_sf"/>
</dbReference>
<evidence type="ECO:0000256" key="1">
    <source>
        <dbReference type="ARBA" id="ARBA00004496"/>
    </source>
</evidence>
<keyword evidence="4" id="KW-0802">TPR repeat</keyword>
<evidence type="ECO:0000313" key="6">
    <source>
        <dbReference type="EMBL" id="SNZ14079.1"/>
    </source>
</evidence>
<dbReference type="Proteomes" id="UP000219356">
    <property type="component" value="Unassembled WGS sequence"/>
</dbReference>
<evidence type="ECO:0000256" key="2">
    <source>
        <dbReference type="ARBA" id="ARBA00022490"/>
    </source>
</evidence>
<dbReference type="PANTHER" id="PTHR46630:SF1">
    <property type="entry name" value="TETRATRICOPEPTIDE REPEAT PROTEIN 29"/>
    <property type="match status" value="1"/>
</dbReference>
<protein>
    <submittedName>
        <fullName evidence="6">Uncharacterized protein</fullName>
    </submittedName>
</protein>
<dbReference type="GO" id="GO:0005737">
    <property type="term" value="C:cytoplasm"/>
    <property type="evidence" value="ECO:0007669"/>
    <property type="project" value="UniProtKB-SubCell"/>
</dbReference>
<name>A0A285NXC1_9BACI</name>
<dbReference type="InterPro" id="IPR019734">
    <property type="entry name" value="TPR_rpt"/>
</dbReference>
<gene>
    <name evidence="6" type="ORF">SAMN05421503_2220</name>
</gene>
<dbReference type="OrthoDB" id="2957368at2"/>
<organism evidence="6 7">
    <name type="scientific">Terribacillus aidingensis</name>
    <dbReference type="NCBI Taxonomy" id="586416"/>
    <lineage>
        <taxon>Bacteria</taxon>
        <taxon>Bacillati</taxon>
        <taxon>Bacillota</taxon>
        <taxon>Bacilli</taxon>
        <taxon>Bacillales</taxon>
        <taxon>Bacillaceae</taxon>
        <taxon>Terribacillus</taxon>
    </lineage>
</organism>
<proteinExistence type="inferred from homology"/>
<comment type="similarity">
    <text evidence="5">Belongs to the Rap family.</text>
</comment>
<dbReference type="Gene3D" id="1.25.40.10">
    <property type="entry name" value="Tetratricopeptide repeat domain"/>
    <property type="match status" value="1"/>
</dbReference>
<dbReference type="SMART" id="SM00028">
    <property type="entry name" value="TPR"/>
    <property type="match status" value="4"/>
</dbReference>
<keyword evidence="3" id="KW-0677">Repeat</keyword>
<evidence type="ECO:0000256" key="4">
    <source>
        <dbReference type="ARBA" id="ARBA00022803"/>
    </source>
</evidence>
<keyword evidence="2" id="KW-0963">Cytoplasm</keyword>
<dbReference type="AlphaFoldDB" id="A0A285NXC1"/>
<sequence>MQIILKDSFHNLLVKWYEHVKLHDTAEALTLRNMLEELPKSESEWMLFRLFEVKHLLQNHYIAQAKRIMKSICVSELDDKYLFYYCLFQSDIFLLDGEHKKAICTLEKAENYVAAVEEDDTAELHYKLGTNFHYLGITPLAKLHFEQAFRLFSKDNTSLVRKSHALMGMGLTSLNAGEEKDAEKYLLLATKIAEKLKHKQSLASVYHNLGALFLHQNRTADALFYLEKVNELADSSLLIANDYLRTEAYMKQGNHQKAYQSFEHGFQLCKQENSKDYLWRFAMLVKKFDDPEGFRVLVEPSMSQLQGARHEHATERFRHLLTAYFTENEQFDQAVKIQLATC</sequence>
<evidence type="ECO:0000256" key="5">
    <source>
        <dbReference type="ARBA" id="ARBA00038253"/>
    </source>
</evidence>
<dbReference type="PANTHER" id="PTHR46630">
    <property type="entry name" value="TETRATRICOPEPTIDE REPEAT PROTEIN 29"/>
    <property type="match status" value="1"/>
</dbReference>
<dbReference type="RefSeq" id="WP_097042116.1">
    <property type="nucleotide sequence ID" value="NZ_OBEK01000003.1"/>
</dbReference>
<evidence type="ECO:0000313" key="7">
    <source>
        <dbReference type="Proteomes" id="UP000219356"/>
    </source>
</evidence>